<evidence type="ECO:0000313" key="3">
    <source>
        <dbReference type="Proteomes" id="UP001454036"/>
    </source>
</evidence>
<feature type="region of interest" description="Disordered" evidence="1">
    <location>
        <begin position="1"/>
        <end position="25"/>
    </location>
</feature>
<name>A0AAV3RGU3_LITER</name>
<reference evidence="2 3" key="1">
    <citation type="submission" date="2024-01" db="EMBL/GenBank/DDBJ databases">
        <title>The complete chloroplast genome sequence of Lithospermum erythrorhizon: insights into the phylogenetic relationship among Boraginaceae species and the maternal lineages of purple gromwells.</title>
        <authorList>
            <person name="Okada T."/>
            <person name="Watanabe K."/>
        </authorList>
    </citation>
    <scope>NUCLEOTIDE SEQUENCE [LARGE SCALE GENOMIC DNA]</scope>
</reference>
<keyword evidence="3" id="KW-1185">Reference proteome</keyword>
<proteinExistence type="predicted"/>
<feature type="compositionally biased region" description="Low complexity" evidence="1">
    <location>
        <begin position="1"/>
        <end position="15"/>
    </location>
</feature>
<dbReference type="EMBL" id="BAABME010009040">
    <property type="protein sequence ID" value="GAA0174350.1"/>
    <property type="molecule type" value="Genomic_DNA"/>
</dbReference>
<gene>
    <name evidence="2" type="ORF">LIER_27756</name>
</gene>
<protein>
    <submittedName>
        <fullName evidence="2">Uncharacterized protein</fullName>
    </submittedName>
</protein>
<evidence type="ECO:0000313" key="2">
    <source>
        <dbReference type="EMBL" id="GAA0174350.1"/>
    </source>
</evidence>
<dbReference type="Proteomes" id="UP001454036">
    <property type="component" value="Unassembled WGS sequence"/>
</dbReference>
<comment type="caution">
    <text evidence="2">The sequence shown here is derived from an EMBL/GenBank/DDBJ whole genome shotgun (WGS) entry which is preliminary data.</text>
</comment>
<evidence type="ECO:0000256" key="1">
    <source>
        <dbReference type="SAM" id="MobiDB-lite"/>
    </source>
</evidence>
<accession>A0AAV3RGU3</accession>
<organism evidence="2 3">
    <name type="scientific">Lithospermum erythrorhizon</name>
    <name type="common">Purple gromwell</name>
    <name type="synonym">Lithospermum officinale var. erythrorhizon</name>
    <dbReference type="NCBI Taxonomy" id="34254"/>
    <lineage>
        <taxon>Eukaryota</taxon>
        <taxon>Viridiplantae</taxon>
        <taxon>Streptophyta</taxon>
        <taxon>Embryophyta</taxon>
        <taxon>Tracheophyta</taxon>
        <taxon>Spermatophyta</taxon>
        <taxon>Magnoliopsida</taxon>
        <taxon>eudicotyledons</taxon>
        <taxon>Gunneridae</taxon>
        <taxon>Pentapetalae</taxon>
        <taxon>asterids</taxon>
        <taxon>lamiids</taxon>
        <taxon>Boraginales</taxon>
        <taxon>Boraginaceae</taxon>
        <taxon>Boraginoideae</taxon>
        <taxon>Lithospermeae</taxon>
        <taxon>Lithospermum</taxon>
    </lineage>
</organism>
<dbReference type="AlphaFoldDB" id="A0AAV3RGU3"/>
<sequence>MASSSPSSSGRSPSPEYTPSARHVPVAEYTPFAGGDNVVRRDDQSKALSQSLLNRDLLSRADRQLVDSIVARSSLDRKEAPCVETAVVAHRVEIYTAMVSTLQILQQLLDKEAAVVDQAFRSTPDVGAHYLALEDRLDLGWDHLSLFFPFSFCLSVLPRTLGDPVLLACLLFF</sequence>